<dbReference type="PATRIC" id="fig|1302648.3.peg.268"/>
<comment type="caution">
    <text evidence="1">The sequence shown here is derived from an EMBL/GenBank/DDBJ whole genome shotgun (WGS) entry which is preliminary data.</text>
</comment>
<dbReference type="Proteomes" id="UP000029381">
    <property type="component" value="Unassembled WGS sequence"/>
</dbReference>
<dbReference type="AlphaFoldDB" id="A0A091C4U6"/>
<keyword evidence="2" id="KW-1185">Reference proteome</keyword>
<reference evidence="1" key="1">
    <citation type="submission" date="2014-08" db="EMBL/GenBank/DDBJ databases">
        <title>Genome sequence of Tetragenococcus muriaticus.</title>
        <authorList>
            <person name="Chuea-nongthon C."/>
            <person name="Rodtong S."/>
            <person name="Yongsawatdigul J."/>
            <person name="Steele J.L."/>
            <person name="Liu X.-y."/>
            <person name="Speers J."/>
            <person name="Glasner J.D."/>
            <person name="Neeno-Eckwall E.C."/>
        </authorList>
    </citation>
    <scope>NUCLEOTIDE SEQUENCE [LARGE SCALE GENOMIC DNA]</scope>
    <source>
        <strain evidence="1">3MR10-3</strain>
    </source>
</reference>
<gene>
    <name evidence="1" type="ORF">TMU3MR103_0283</name>
</gene>
<evidence type="ECO:0000313" key="1">
    <source>
        <dbReference type="EMBL" id="KFN92846.1"/>
    </source>
</evidence>
<sequence>MAEIIILDQFSHHIYRGQPGVFSFDSAALILSQEALKTKQVRALTADELGFLLMPFMHSESKKIHQISLQLFDQPGLEEYLDYEKRHKEIIDLFGRYPHRNAILGRVSNNEEREFLTEPGSSF</sequence>
<evidence type="ECO:0000313" key="2">
    <source>
        <dbReference type="Proteomes" id="UP000029381"/>
    </source>
</evidence>
<dbReference type="EMBL" id="JPVT01000030">
    <property type="protein sequence ID" value="KFN92846.1"/>
    <property type="molecule type" value="Genomic_DNA"/>
</dbReference>
<dbReference type="SUPFAM" id="SSF48452">
    <property type="entry name" value="TPR-like"/>
    <property type="match status" value="1"/>
</dbReference>
<dbReference type="Pfam" id="PF06041">
    <property type="entry name" value="DUF924"/>
    <property type="match status" value="1"/>
</dbReference>
<protein>
    <submittedName>
        <fullName evidence="1">Uncharacterized DUF924 family protein</fullName>
    </submittedName>
</protein>
<dbReference type="InterPro" id="IPR010323">
    <property type="entry name" value="DUF924"/>
</dbReference>
<organism evidence="1 2">
    <name type="scientific">Tetragenococcus muriaticus 3MR10-3</name>
    <dbReference type="NCBI Taxonomy" id="1302648"/>
    <lineage>
        <taxon>Bacteria</taxon>
        <taxon>Bacillati</taxon>
        <taxon>Bacillota</taxon>
        <taxon>Bacilli</taxon>
        <taxon>Lactobacillales</taxon>
        <taxon>Enterococcaceae</taxon>
        <taxon>Tetragenococcus</taxon>
    </lineage>
</organism>
<accession>A0A091C4U6</accession>
<dbReference type="Gene3D" id="1.25.40.10">
    <property type="entry name" value="Tetratricopeptide repeat domain"/>
    <property type="match status" value="1"/>
</dbReference>
<dbReference type="InterPro" id="IPR011990">
    <property type="entry name" value="TPR-like_helical_dom_sf"/>
</dbReference>
<proteinExistence type="predicted"/>
<name>A0A091C4U6_9ENTE</name>